<evidence type="ECO:0000259" key="9">
    <source>
        <dbReference type="Pfam" id="PF00266"/>
    </source>
</evidence>
<keyword evidence="5" id="KW-0663">Pyridoxal phosphate</keyword>
<dbReference type="Gene3D" id="1.10.260.50">
    <property type="match status" value="1"/>
</dbReference>
<organism evidence="10 11">
    <name type="scientific">Eiseniibacteriota bacterium</name>
    <dbReference type="NCBI Taxonomy" id="2212470"/>
    <lineage>
        <taxon>Bacteria</taxon>
        <taxon>Candidatus Eiseniibacteriota</taxon>
    </lineage>
</organism>
<comment type="cofactor">
    <cofactor evidence="1">
        <name>pyridoxal 5'-phosphate</name>
        <dbReference type="ChEBI" id="CHEBI:597326"/>
    </cofactor>
</comment>
<evidence type="ECO:0000256" key="8">
    <source>
        <dbReference type="ARBA" id="ARBA00050776"/>
    </source>
</evidence>
<name>A0A538SXI8_UNCEI</name>
<evidence type="ECO:0000256" key="7">
    <source>
        <dbReference type="ARBA" id="ARBA00023014"/>
    </source>
</evidence>
<feature type="domain" description="Aminotransferase class V" evidence="9">
    <location>
        <begin position="4"/>
        <end position="366"/>
    </location>
</feature>
<dbReference type="InterPro" id="IPR015422">
    <property type="entry name" value="PyrdxlP-dep_Trfase_small"/>
</dbReference>
<dbReference type="PIRSF" id="PIRSF005572">
    <property type="entry name" value="NifS"/>
    <property type="match status" value="1"/>
</dbReference>
<dbReference type="Proteomes" id="UP000319829">
    <property type="component" value="Unassembled WGS sequence"/>
</dbReference>
<dbReference type="GO" id="GO:0031071">
    <property type="term" value="F:cysteine desulfurase activity"/>
    <property type="evidence" value="ECO:0007669"/>
    <property type="project" value="UniProtKB-EC"/>
</dbReference>
<evidence type="ECO:0000256" key="4">
    <source>
        <dbReference type="ARBA" id="ARBA00022723"/>
    </source>
</evidence>
<keyword evidence="7" id="KW-0411">Iron-sulfur</keyword>
<evidence type="ECO:0000313" key="10">
    <source>
        <dbReference type="EMBL" id="TMQ56110.1"/>
    </source>
</evidence>
<dbReference type="GO" id="GO:0046872">
    <property type="term" value="F:metal ion binding"/>
    <property type="evidence" value="ECO:0007669"/>
    <property type="project" value="UniProtKB-KW"/>
</dbReference>
<comment type="caution">
    <text evidence="10">The sequence shown here is derived from an EMBL/GenBank/DDBJ whole genome shotgun (WGS) entry which is preliminary data.</text>
</comment>
<dbReference type="AlphaFoldDB" id="A0A538SXI8"/>
<gene>
    <name evidence="10" type="ORF">E6K74_01030</name>
</gene>
<evidence type="ECO:0000313" key="11">
    <source>
        <dbReference type="Proteomes" id="UP000319829"/>
    </source>
</evidence>
<dbReference type="PANTHER" id="PTHR11601">
    <property type="entry name" value="CYSTEINE DESULFURYLASE FAMILY MEMBER"/>
    <property type="match status" value="1"/>
</dbReference>
<dbReference type="GO" id="GO:0051536">
    <property type="term" value="F:iron-sulfur cluster binding"/>
    <property type="evidence" value="ECO:0007669"/>
    <property type="project" value="UniProtKB-KW"/>
</dbReference>
<accession>A0A538SXI8</accession>
<evidence type="ECO:0000256" key="1">
    <source>
        <dbReference type="ARBA" id="ARBA00001933"/>
    </source>
</evidence>
<dbReference type="InterPro" id="IPR016454">
    <property type="entry name" value="Cysteine_dSase"/>
</dbReference>
<keyword evidence="4" id="KW-0479">Metal-binding</keyword>
<protein>
    <submittedName>
        <fullName evidence="10">Cysteine desulfurase</fullName>
    </submittedName>
</protein>
<dbReference type="EMBL" id="VBOU01000005">
    <property type="protein sequence ID" value="TMQ56110.1"/>
    <property type="molecule type" value="Genomic_DNA"/>
</dbReference>
<evidence type="ECO:0000256" key="6">
    <source>
        <dbReference type="ARBA" id="ARBA00023004"/>
    </source>
</evidence>
<dbReference type="Gene3D" id="3.90.1150.10">
    <property type="entry name" value="Aspartate Aminotransferase, domain 1"/>
    <property type="match status" value="1"/>
</dbReference>
<sequence length="386" mass="40435">MSRIYLDHNASTPVRPEVLEAMLPYFGGHFGNASSVHAFGQEARGAIEDARAQVAALLNATPGEIVFTSGGTESDNIGVIGGARALPLKGRHVIVSAVEHDAVRHAADALERDGFTVTRVAPDARGVVAPESIAAAIRPDTALVSVMAANNETGVVQPVAEIGAICAERGVAYHVDAVQAAGKTPIDVQAWHVTMATIAGHKFYAPKGVGALYVKRGFKPVPLQFGGEHEKGRRPGTENVPAIVGLGKASELALQELHDVAPQVARLRDRLETLIMERVPNVIRHGDGAPRVPNTSHLSFVGAEGEHLILSLDMKGVAVSSGAACKAGSSHPSHVLLAMGVPREVAQSAVRFSLGRCTTEQEIDRVLEVLPTVVSKLRASSPTAAS</sequence>
<evidence type="ECO:0000256" key="3">
    <source>
        <dbReference type="ARBA" id="ARBA00022679"/>
    </source>
</evidence>
<keyword evidence="3" id="KW-0808">Transferase</keyword>
<dbReference type="InterPro" id="IPR015424">
    <property type="entry name" value="PyrdxlP-dep_Trfase"/>
</dbReference>
<reference evidence="10 11" key="1">
    <citation type="journal article" date="2019" name="Nat. Microbiol.">
        <title>Mediterranean grassland soil C-N compound turnover is dependent on rainfall and depth, and is mediated by genomically divergent microorganisms.</title>
        <authorList>
            <person name="Diamond S."/>
            <person name="Andeer P.F."/>
            <person name="Li Z."/>
            <person name="Crits-Christoph A."/>
            <person name="Burstein D."/>
            <person name="Anantharaman K."/>
            <person name="Lane K.R."/>
            <person name="Thomas B.C."/>
            <person name="Pan C."/>
            <person name="Northen T.R."/>
            <person name="Banfield J.F."/>
        </authorList>
    </citation>
    <scope>NUCLEOTIDE SEQUENCE [LARGE SCALE GENOMIC DNA]</scope>
    <source>
        <strain evidence="10">WS_4</strain>
    </source>
</reference>
<dbReference type="Pfam" id="PF00266">
    <property type="entry name" value="Aminotran_5"/>
    <property type="match status" value="1"/>
</dbReference>
<dbReference type="SUPFAM" id="SSF53383">
    <property type="entry name" value="PLP-dependent transferases"/>
    <property type="match status" value="1"/>
</dbReference>
<comment type="similarity">
    <text evidence="2">Belongs to the class-V pyridoxal-phosphate-dependent aminotransferase family. NifS/IscS subfamily.</text>
</comment>
<dbReference type="PANTHER" id="PTHR11601:SF34">
    <property type="entry name" value="CYSTEINE DESULFURASE"/>
    <property type="match status" value="1"/>
</dbReference>
<dbReference type="FunFam" id="3.40.640.10:FF:000084">
    <property type="entry name" value="IscS-like cysteine desulfurase"/>
    <property type="match status" value="1"/>
</dbReference>
<proteinExistence type="inferred from homology"/>
<dbReference type="InterPro" id="IPR015421">
    <property type="entry name" value="PyrdxlP-dep_Trfase_major"/>
</dbReference>
<keyword evidence="6" id="KW-0408">Iron</keyword>
<dbReference type="InterPro" id="IPR000192">
    <property type="entry name" value="Aminotrans_V_dom"/>
</dbReference>
<evidence type="ECO:0000256" key="5">
    <source>
        <dbReference type="ARBA" id="ARBA00022898"/>
    </source>
</evidence>
<comment type="catalytic activity">
    <reaction evidence="8">
        <text>(sulfur carrier)-H + L-cysteine = (sulfur carrier)-SH + L-alanine</text>
        <dbReference type="Rhea" id="RHEA:43892"/>
        <dbReference type="Rhea" id="RHEA-COMP:14737"/>
        <dbReference type="Rhea" id="RHEA-COMP:14739"/>
        <dbReference type="ChEBI" id="CHEBI:29917"/>
        <dbReference type="ChEBI" id="CHEBI:35235"/>
        <dbReference type="ChEBI" id="CHEBI:57972"/>
        <dbReference type="ChEBI" id="CHEBI:64428"/>
        <dbReference type="EC" id="2.8.1.7"/>
    </reaction>
</comment>
<evidence type="ECO:0000256" key="2">
    <source>
        <dbReference type="ARBA" id="ARBA00006490"/>
    </source>
</evidence>
<dbReference type="Gene3D" id="3.40.640.10">
    <property type="entry name" value="Type I PLP-dependent aspartate aminotransferase-like (Major domain)"/>
    <property type="match status" value="1"/>
</dbReference>